<gene>
    <name evidence="1" type="ORF">SAMN04488094_108150</name>
</gene>
<reference evidence="1 2" key="1">
    <citation type="submission" date="2016-10" db="EMBL/GenBank/DDBJ databases">
        <authorList>
            <person name="de Groot N.N."/>
        </authorList>
    </citation>
    <scope>NUCLEOTIDE SEQUENCE [LARGE SCALE GENOMIC DNA]</scope>
    <source>
        <strain evidence="1 2">DSM 19548</strain>
    </source>
</reference>
<proteinExistence type="predicted"/>
<dbReference type="EMBL" id="FOLG01000008">
    <property type="protein sequence ID" value="SFC73043.1"/>
    <property type="molecule type" value="Genomic_DNA"/>
</dbReference>
<keyword evidence="2" id="KW-1185">Reference proteome</keyword>
<evidence type="ECO:0000313" key="2">
    <source>
        <dbReference type="Proteomes" id="UP000198728"/>
    </source>
</evidence>
<dbReference type="Gene3D" id="3.40.50.300">
    <property type="entry name" value="P-loop containing nucleotide triphosphate hydrolases"/>
    <property type="match status" value="1"/>
</dbReference>
<sequence>MKVIIYIGHHKVGSTALQTYLSRNWLKLIRDGGILYPMVEFEGMANCLARAMAGKDDDGDLTLNEREPHNTLVFKMIAEAGGFKLPAFIDRPPAVFQMARAIREQIDNLSPRAVVLCSEVMSNFGHESPALTQQLRSFFPGASFEIYLTLRRPDEYLASWHGQRFRFGYRWGRLEGEVAKKYIHTVHFDYQTLLQPWTEAFPDAVFHIRNYSDVLAVGGSCEDFVQQVGIDFPSGLVPAPRANKSIPYAFYDIMRRANQELDRPDAERFMHFLESTNIAKEVHKNAEVEVLGQGARTFLADAFEPIHSYVGQVANRSPFFPDIDEMRIAHPVPEEVASRAALELLLELPERARPQPPAWELLRKLAAGH</sequence>
<dbReference type="STRING" id="441112.SAMN04488094_108150"/>
<protein>
    <recommendedName>
        <fullName evidence="3">Sulfotransferase family protein</fullName>
    </recommendedName>
</protein>
<dbReference type="SUPFAM" id="SSF52540">
    <property type="entry name" value="P-loop containing nucleoside triphosphate hydrolases"/>
    <property type="match status" value="1"/>
</dbReference>
<dbReference type="Proteomes" id="UP000198728">
    <property type="component" value="Unassembled WGS sequence"/>
</dbReference>
<dbReference type="InterPro" id="IPR027417">
    <property type="entry name" value="P-loop_NTPase"/>
</dbReference>
<accession>A0A1I1LRX7</accession>
<evidence type="ECO:0000313" key="1">
    <source>
        <dbReference type="EMBL" id="SFC73043.1"/>
    </source>
</evidence>
<organism evidence="1 2">
    <name type="scientific">Tropicimonas isoalkanivorans</name>
    <dbReference type="NCBI Taxonomy" id="441112"/>
    <lineage>
        <taxon>Bacteria</taxon>
        <taxon>Pseudomonadati</taxon>
        <taxon>Pseudomonadota</taxon>
        <taxon>Alphaproteobacteria</taxon>
        <taxon>Rhodobacterales</taxon>
        <taxon>Roseobacteraceae</taxon>
        <taxon>Tropicimonas</taxon>
    </lineage>
</organism>
<name>A0A1I1LRX7_9RHOB</name>
<dbReference type="AlphaFoldDB" id="A0A1I1LRX7"/>
<evidence type="ECO:0008006" key="3">
    <source>
        <dbReference type="Google" id="ProtNLM"/>
    </source>
</evidence>